<dbReference type="Gene3D" id="3.40.50.300">
    <property type="entry name" value="P-loop containing nucleotide triphosphate hydrolases"/>
    <property type="match status" value="1"/>
</dbReference>
<dbReference type="PANTHER" id="PTHR24221">
    <property type="entry name" value="ATP-BINDING CASSETTE SUB-FAMILY B"/>
    <property type="match status" value="1"/>
</dbReference>
<dbReference type="Pfam" id="PF00664">
    <property type="entry name" value="ABC_membrane"/>
    <property type="match status" value="1"/>
</dbReference>
<evidence type="ECO:0000256" key="2">
    <source>
        <dbReference type="ARBA" id="ARBA00022448"/>
    </source>
</evidence>
<feature type="transmembrane region" description="Helical" evidence="10">
    <location>
        <begin position="423"/>
        <end position="444"/>
    </location>
</feature>
<evidence type="ECO:0000256" key="8">
    <source>
        <dbReference type="ARBA" id="ARBA00024363"/>
    </source>
</evidence>
<dbReference type="EMBL" id="BDRX01000012">
    <property type="protein sequence ID" value="GBF89753.1"/>
    <property type="molecule type" value="Genomic_DNA"/>
</dbReference>
<feature type="region of interest" description="Disordered" evidence="9">
    <location>
        <begin position="497"/>
        <end position="518"/>
    </location>
</feature>
<evidence type="ECO:0000256" key="7">
    <source>
        <dbReference type="ARBA" id="ARBA00023136"/>
    </source>
</evidence>
<comment type="caution">
    <text evidence="13">The sequence shown here is derived from an EMBL/GenBank/DDBJ whole genome shotgun (WGS) entry which is preliminary data.</text>
</comment>
<evidence type="ECO:0000313" key="14">
    <source>
        <dbReference type="Proteomes" id="UP000247498"/>
    </source>
</evidence>
<feature type="region of interest" description="Disordered" evidence="9">
    <location>
        <begin position="795"/>
        <end position="849"/>
    </location>
</feature>
<dbReference type="SMART" id="SM00382">
    <property type="entry name" value="AAA"/>
    <property type="match status" value="1"/>
</dbReference>
<feature type="region of interest" description="Disordered" evidence="9">
    <location>
        <begin position="73"/>
        <end position="103"/>
    </location>
</feature>
<feature type="compositionally biased region" description="Gly residues" evidence="9">
    <location>
        <begin position="152"/>
        <end position="161"/>
    </location>
</feature>
<feature type="transmembrane region" description="Helical" evidence="10">
    <location>
        <begin position="179"/>
        <end position="200"/>
    </location>
</feature>
<keyword evidence="5" id="KW-0067">ATP-binding</keyword>
<dbReference type="AlphaFoldDB" id="A0A2V0NW21"/>
<dbReference type="InterPro" id="IPR036640">
    <property type="entry name" value="ABC1_TM_sf"/>
</dbReference>
<dbReference type="PROSITE" id="PS50929">
    <property type="entry name" value="ABC_TM1F"/>
    <property type="match status" value="1"/>
</dbReference>
<evidence type="ECO:0000256" key="5">
    <source>
        <dbReference type="ARBA" id="ARBA00022840"/>
    </source>
</evidence>
<feature type="transmembrane region" description="Helical" evidence="10">
    <location>
        <begin position="333"/>
        <end position="354"/>
    </location>
</feature>
<dbReference type="Gene3D" id="1.20.1560.10">
    <property type="entry name" value="ABC transporter type 1, transmembrane domain"/>
    <property type="match status" value="1"/>
</dbReference>
<feature type="domain" description="ABC transmembrane type-1" evidence="12">
    <location>
        <begin position="182"/>
        <end position="476"/>
    </location>
</feature>
<dbReference type="GO" id="GO:0006879">
    <property type="term" value="P:intracellular iron ion homeostasis"/>
    <property type="evidence" value="ECO:0007669"/>
    <property type="project" value="TreeGrafter"/>
</dbReference>
<organism evidence="13 14">
    <name type="scientific">Raphidocelis subcapitata</name>
    <dbReference type="NCBI Taxonomy" id="307507"/>
    <lineage>
        <taxon>Eukaryota</taxon>
        <taxon>Viridiplantae</taxon>
        <taxon>Chlorophyta</taxon>
        <taxon>core chlorophytes</taxon>
        <taxon>Chlorophyceae</taxon>
        <taxon>CS clade</taxon>
        <taxon>Sphaeropleales</taxon>
        <taxon>Selenastraceae</taxon>
        <taxon>Raphidocelis</taxon>
    </lineage>
</organism>
<evidence type="ECO:0000256" key="6">
    <source>
        <dbReference type="ARBA" id="ARBA00022989"/>
    </source>
</evidence>
<dbReference type="GO" id="GO:0005743">
    <property type="term" value="C:mitochondrial inner membrane"/>
    <property type="evidence" value="ECO:0007669"/>
    <property type="project" value="TreeGrafter"/>
</dbReference>
<dbReference type="InParanoid" id="A0A2V0NW21"/>
<evidence type="ECO:0000256" key="1">
    <source>
        <dbReference type="ARBA" id="ARBA00004225"/>
    </source>
</evidence>
<dbReference type="SUPFAM" id="SSF52540">
    <property type="entry name" value="P-loop containing nucleoside triphosphate hydrolases"/>
    <property type="match status" value="1"/>
</dbReference>
<evidence type="ECO:0000259" key="12">
    <source>
        <dbReference type="PROSITE" id="PS50929"/>
    </source>
</evidence>
<evidence type="ECO:0000256" key="4">
    <source>
        <dbReference type="ARBA" id="ARBA00022741"/>
    </source>
</evidence>
<reference evidence="13 14" key="1">
    <citation type="journal article" date="2018" name="Sci. Rep.">
        <title>Raphidocelis subcapitata (=Pseudokirchneriella subcapitata) provides an insight into genome evolution and environmental adaptations in the Sphaeropleales.</title>
        <authorList>
            <person name="Suzuki S."/>
            <person name="Yamaguchi H."/>
            <person name="Nakajima N."/>
            <person name="Kawachi M."/>
        </authorList>
    </citation>
    <scope>NUCLEOTIDE SEQUENCE [LARGE SCALE GENOMIC DNA]</scope>
    <source>
        <strain evidence="13 14">NIES-35</strain>
    </source>
</reference>
<dbReference type="CDD" id="cd18582">
    <property type="entry name" value="ABC_6TM_ATM1_ABCB7"/>
    <property type="match status" value="1"/>
</dbReference>
<evidence type="ECO:0000313" key="13">
    <source>
        <dbReference type="EMBL" id="GBF89753.1"/>
    </source>
</evidence>
<dbReference type="STRING" id="307507.A0A2V0NW21"/>
<dbReference type="PROSITE" id="PS50893">
    <property type="entry name" value="ABC_TRANSPORTER_2"/>
    <property type="match status" value="1"/>
</dbReference>
<dbReference type="PANTHER" id="PTHR24221:SF402">
    <property type="entry name" value="IRON-SULFUR CLUSTERS TRANSPORTER ABCB7, MITOCHONDRIAL"/>
    <property type="match status" value="1"/>
</dbReference>
<dbReference type="PROSITE" id="PS00211">
    <property type="entry name" value="ABC_TRANSPORTER_1"/>
    <property type="match status" value="1"/>
</dbReference>
<dbReference type="InterPro" id="IPR027417">
    <property type="entry name" value="P-loop_NTPase"/>
</dbReference>
<feature type="compositionally biased region" description="Low complexity" evidence="9">
    <location>
        <begin position="73"/>
        <end position="86"/>
    </location>
</feature>
<dbReference type="InterPro" id="IPR011527">
    <property type="entry name" value="ABC1_TM_dom"/>
</dbReference>
<keyword evidence="3 10" id="KW-0812">Transmembrane</keyword>
<dbReference type="GO" id="GO:0016887">
    <property type="term" value="F:ATP hydrolysis activity"/>
    <property type="evidence" value="ECO:0007669"/>
    <property type="project" value="InterPro"/>
</dbReference>
<protein>
    <submittedName>
        <fullName evidence="13">Metal ABC transporter permease</fullName>
    </submittedName>
</protein>
<feature type="domain" description="ABC transporter" evidence="11">
    <location>
        <begin position="552"/>
        <end position="786"/>
    </location>
</feature>
<feature type="region of interest" description="Disordered" evidence="9">
    <location>
        <begin position="135"/>
        <end position="161"/>
    </location>
</feature>
<dbReference type="GO" id="GO:0005524">
    <property type="term" value="F:ATP binding"/>
    <property type="evidence" value="ECO:0007669"/>
    <property type="project" value="UniProtKB-KW"/>
</dbReference>
<feature type="compositionally biased region" description="Gly residues" evidence="9">
    <location>
        <begin position="826"/>
        <end position="836"/>
    </location>
</feature>
<dbReference type="GO" id="GO:0140359">
    <property type="term" value="F:ABC-type transporter activity"/>
    <property type="evidence" value="ECO:0007669"/>
    <property type="project" value="InterPro"/>
</dbReference>
<comment type="similarity">
    <text evidence="8">Belongs to the ABC transporter superfamily. ABCB family. Heavy Metal importer (TC 3.A.1.210) subfamily.</text>
</comment>
<dbReference type="SUPFAM" id="SSF90123">
    <property type="entry name" value="ABC transporter transmembrane region"/>
    <property type="match status" value="1"/>
</dbReference>
<dbReference type="InterPro" id="IPR017871">
    <property type="entry name" value="ABC_transporter-like_CS"/>
</dbReference>
<dbReference type="Proteomes" id="UP000247498">
    <property type="component" value="Unassembled WGS sequence"/>
</dbReference>
<keyword evidence="14" id="KW-1185">Reference proteome</keyword>
<dbReference type="InterPro" id="IPR003439">
    <property type="entry name" value="ABC_transporter-like_ATP-bd"/>
</dbReference>
<comment type="subcellular location">
    <subcellularLocation>
        <location evidence="1">Mitochondrion membrane</location>
        <topology evidence="1">Multi-pass membrane protein</topology>
    </subcellularLocation>
</comment>
<keyword evidence="4" id="KW-0547">Nucleotide-binding</keyword>
<dbReference type="InterPro" id="IPR003593">
    <property type="entry name" value="AAA+_ATPase"/>
</dbReference>
<sequence length="858" mass="86717">MSALVVFSKRLLALQGAQPAGSPAAEACARGLAGLAGPALGRSAGWTARHLQARATAPAAGWPAAAAAALADARSRRPAAGPQAWPAGGGAGAGGAHLSALPPRRGLHTTAAAALAAGAPQRGAGAGAAGADAAASRHGAGGGAAGAPAGAPAGGGGGGGGGGVADWLRRRGCNPEFKGRIATALALLVASKLLTVQVPFFFKHAVDALAIDPTGATPGALWGVLTLGPVAMLMGYGISRAGAAFFGEMRNIVFAKVSQSAIRSVANTVFAHLLALDLKFHLSRQTGALNRVIDRGTRGINWTLSSMVFNVAPTVFEVAVVSGILTVKCGPALAGLTFGTLAAYSAFTFSVTQWRTEFRRELNRAEAEANSRALDSLLNYETVKYFGNEAHELARHDECMAKYQAAGIKTQQSLSMLNLGQNCIFSAALAAAMALTCQGIAAGTNTVGDLVMVNALLFQLSMPLNFLGTVYRETKQSLVDMGAMFALMRERSAVRDAPDAVDLPPPRAAPAAPAPGADGGGWAWAAPEGGARGAASGPGLPPDCGLGFGLDVELRGVRFGYRPDAPILRGVSFRVPAGTSCAVVGTSGGGKSTILRLLYRFYDAEGGEVLLGGHDVRHLKLASLRGALGKVPQDMVLFNDTIFYNIAYGDLSATKEQVYAAARAARVHDAILSMPDGYETLVGERGLKLSGGEKQRVAIARAFLKNPRVLLFDEATSALDTTTERGILESLAALAAGRTSIFVAHRLSTAAACDQIVVVDNGVVAEAGSHHQLLAQGGKYAELWARQATVDDLYDGGRDTGGDDDGGGGSESGGGGGGAAAAAEGGAAGDGGGGRGAPPEAPAAGAASAACAEAGLLP</sequence>
<keyword evidence="7 10" id="KW-0472">Membrane</keyword>
<feature type="transmembrane region" description="Helical" evidence="10">
    <location>
        <begin position="220"/>
        <end position="239"/>
    </location>
</feature>
<dbReference type="FunCoup" id="A0A2V0NW21">
    <property type="interactions" value="2167"/>
</dbReference>
<evidence type="ECO:0000256" key="3">
    <source>
        <dbReference type="ARBA" id="ARBA00022692"/>
    </source>
</evidence>
<dbReference type="OrthoDB" id="6500128at2759"/>
<evidence type="ECO:0000256" key="10">
    <source>
        <dbReference type="SAM" id="Phobius"/>
    </source>
</evidence>
<dbReference type="InterPro" id="IPR039421">
    <property type="entry name" value="Type_1_exporter"/>
</dbReference>
<accession>A0A2V0NW21</accession>
<keyword evidence="2" id="KW-0813">Transport</keyword>
<name>A0A2V0NW21_9CHLO</name>
<evidence type="ECO:0000256" key="9">
    <source>
        <dbReference type="SAM" id="MobiDB-lite"/>
    </source>
</evidence>
<dbReference type="FunFam" id="3.40.50.300:FF:000287">
    <property type="entry name" value="Multidrug ABC transporter ATP-binding protein"/>
    <property type="match status" value="1"/>
</dbReference>
<gene>
    <name evidence="13" type="ORF">Rsub_02923</name>
</gene>
<dbReference type="Pfam" id="PF00005">
    <property type="entry name" value="ABC_tran"/>
    <property type="match status" value="1"/>
</dbReference>
<proteinExistence type="inferred from homology"/>
<feature type="transmembrane region" description="Helical" evidence="10">
    <location>
        <begin position="307"/>
        <end position="327"/>
    </location>
</feature>
<evidence type="ECO:0000259" key="11">
    <source>
        <dbReference type="PROSITE" id="PS50893"/>
    </source>
</evidence>
<feature type="compositionally biased region" description="Gly residues" evidence="9">
    <location>
        <begin position="807"/>
        <end position="819"/>
    </location>
</feature>
<keyword evidence="6 10" id="KW-1133">Transmembrane helix</keyword>